<dbReference type="InterPro" id="IPR027405">
    <property type="entry name" value="YidB-like"/>
</dbReference>
<sequence>MAGNELGSLLSGLLGRGQDATSEHLLGTLLGDLGSGSGSGGNALNGLLEQLQDGGLAEQARSWVGTGANTPVTGPELAQALPYQTLNHVAGQAGVAPEEAADRLAVLLPEVVDRLTPEGQVPQGSLEEVIERHRGG</sequence>
<evidence type="ECO:0000313" key="1">
    <source>
        <dbReference type="EMBL" id="TGB17098.1"/>
    </source>
</evidence>
<gene>
    <name evidence="1" type="ORF">E4099_04160</name>
</gene>
<dbReference type="AlphaFoldDB" id="A0A4Z0HDY1"/>
<reference evidence="1 2" key="1">
    <citation type="submission" date="2019-03" db="EMBL/GenBank/DDBJ databases">
        <authorList>
            <person name="Gonzalez-Pimentel J.L."/>
        </authorList>
    </citation>
    <scope>NUCLEOTIDE SEQUENCE [LARGE SCALE GENOMIC DNA]</scope>
    <source>
        <strain evidence="1 2">JCM 31289</strain>
    </source>
</reference>
<dbReference type="RefSeq" id="WP_135337541.1">
    <property type="nucleotide sequence ID" value="NZ_JBHLTX010000051.1"/>
</dbReference>
<dbReference type="EMBL" id="SRID01000020">
    <property type="protein sequence ID" value="TGB17098.1"/>
    <property type="molecule type" value="Genomic_DNA"/>
</dbReference>
<organism evidence="1 2">
    <name type="scientific">Streptomyces palmae</name>
    <dbReference type="NCBI Taxonomy" id="1701085"/>
    <lineage>
        <taxon>Bacteria</taxon>
        <taxon>Bacillati</taxon>
        <taxon>Actinomycetota</taxon>
        <taxon>Actinomycetes</taxon>
        <taxon>Kitasatosporales</taxon>
        <taxon>Streptomycetaceae</taxon>
        <taxon>Streptomyces</taxon>
    </lineage>
</organism>
<dbReference type="SUPFAM" id="SSF140804">
    <property type="entry name" value="YidB-like"/>
    <property type="match status" value="1"/>
</dbReference>
<proteinExistence type="predicted"/>
<dbReference type="Gene3D" id="1.10.10.690">
    <property type="entry name" value="YidB-like"/>
    <property type="match status" value="1"/>
</dbReference>
<dbReference type="Proteomes" id="UP000297948">
    <property type="component" value="Unassembled WGS sequence"/>
</dbReference>
<dbReference type="Pfam" id="PF20159">
    <property type="entry name" value="YidB"/>
    <property type="match status" value="1"/>
</dbReference>
<keyword evidence="2" id="KW-1185">Reference proteome</keyword>
<comment type="caution">
    <text evidence="1">The sequence shown here is derived from an EMBL/GenBank/DDBJ whole genome shotgun (WGS) entry which is preliminary data.</text>
</comment>
<dbReference type="InterPro" id="IPR045372">
    <property type="entry name" value="YidB"/>
</dbReference>
<name>A0A4Z0HDY1_9ACTN</name>
<accession>A0A4Z0HDY1</accession>
<evidence type="ECO:0000313" key="2">
    <source>
        <dbReference type="Proteomes" id="UP000297948"/>
    </source>
</evidence>
<protein>
    <submittedName>
        <fullName evidence="1">DUF937 domain-containing protein</fullName>
    </submittedName>
</protein>
<dbReference type="OrthoDB" id="9795283at2"/>